<feature type="domain" description="Conserved oligomeric Golgi complex subunit 5 N-terminal" evidence="6">
    <location>
        <begin position="82"/>
        <end position="225"/>
    </location>
</feature>
<evidence type="ECO:0000256" key="1">
    <source>
        <dbReference type="ARBA" id="ARBA00004395"/>
    </source>
</evidence>
<dbReference type="GO" id="GO:0006891">
    <property type="term" value="P:intra-Golgi vesicle-mediated transport"/>
    <property type="evidence" value="ECO:0007669"/>
    <property type="project" value="InterPro"/>
</dbReference>
<dbReference type="EMBL" id="WHVB01000019">
    <property type="protein sequence ID" value="KAF8473013.1"/>
    <property type="molecule type" value="Genomic_DNA"/>
</dbReference>
<name>A0A9P5JZ88_9AGAM</name>
<dbReference type="AlphaFoldDB" id="A0A9P5JZ88"/>
<feature type="domain" description="Conserved oligomeric Golgi complex subunit 5 helical" evidence="7">
    <location>
        <begin position="318"/>
        <end position="531"/>
    </location>
</feature>
<evidence type="ECO:0000313" key="8">
    <source>
        <dbReference type="EMBL" id="KAF8473013.1"/>
    </source>
</evidence>
<accession>A0A9P5JZ88</accession>
<dbReference type="InterPro" id="IPR049176">
    <property type="entry name" value="COG5_N"/>
</dbReference>
<dbReference type="OrthoDB" id="18786at2759"/>
<evidence type="ECO:0000259" key="7">
    <source>
        <dbReference type="Pfam" id="PF20649"/>
    </source>
</evidence>
<comment type="caution">
    <text evidence="8">The sequence shown here is derived from an EMBL/GenBank/DDBJ whole genome shotgun (WGS) entry which is preliminary data.</text>
</comment>
<gene>
    <name evidence="8" type="ORF">DFH94DRAFT_855933</name>
</gene>
<keyword evidence="3" id="KW-0333">Golgi apparatus</keyword>
<protein>
    <recommendedName>
        <fullName evidence="2">Conserved oligomeric Golgi complex subunit 5</fullName>
    </recommendedName>
</protein>
<dbReference type="GO" id="GO:0017119">
    <property type="term" value="C:Golgi transport complex"/>
    <property type="evidence" value="ECO:0007669"/>
    <property type="project" value="InterPro"/>
</dbReference>
<evidence type="ECO:0000256" key="2">
    <source>
        <dbReference type="ARBA" id="ARBA00020974"/>
    </source>
</evidence>
<dbReference type="PANTHER" id="PTHR13228">
    <property type="entry name" value="CONSERVED OLIGOMERIC GOLGI COMPLEX COMPONENT 5"/>
    <property type="match status" value="1"/>
</dbReference>
<dbReference type="InterPro" id="IPR048485">
    <property type="entry name" value="COG5_helical"/>
</dbReference>
<reference evidence="8" key="2">
    <citation type="journal article" date="2020" name="Nat. Commun.">
        <title>Large-scale genome sequencing of mycorrhizal fungi provides insights into the early evolution of symbiotic traits.</title>
        <authorList>
            <person name="Miyauchi S."/>
            <person name="Kiss E."/>
            <person name="Kuo A."/>
            <person name="Drula E."/>
            <person name="Kohler A."/>
            <person name="Sanchez-Garcia M."/>
            <person name="Morin E."/>
            <person name="Andreopoulos B."/>
            <person name="Barry K.W."/>
            <person name="Bonito G."/>
            <person name="Buee M."/>
            <person name="Carver A."/>
            <person name="Chen C."/>
            <person name="Cichocki N."/>
            <person name="Clum A."/>
            <person name="Culley D."/>
            <person name="Crous P.W."/>
            <person name="Fauchery L."/>
            <person name="Girlanda M."/>
            <person name="Hayes R.D."/>
            <person name="Keri Z."/>
            <person name="LaButti K."/>
            <person name="Lipzen A."/>
            <person name="Lombard V."/>
            <person name="Magnuson J."/>
            <person name="Maillard F."/>
            <person name="Murat C."/>
            <person name="Nolan M."/>
            <person name="Ohm R.A."/>
            <person name="Pangilinan J."/>
            <person name="Pereira M.F."/>
            <person name="Perotto S."/>
            <person name="Peter M."/>
            <person name="Pfister S."/>
            <person name="Riley R."/>
            <person name="Sitrit Y."/>
            <person name="Stielow J.B."/>
            <person name="Szollosi G."/>
            <person name="Zifcakova L."/>
            <person name="Stursova M."/>
            <person name="Spatafora J.W."/>
            <person name="Tedersoo L."/>
            <person name="Vaario L.M."/>
            <person name="Yamada A."/>
            <person name="Yan M."/>
            <person name="Wang P."/>
            <person name="Xu J."/>
            <person name="Bruns T."/>
            <person name="Baldrian P."/>
            <person name="Vilgalys R."/>
            <person name="Dunand C."/>
            <person name="Henrissat B."/>
            <person name="Grigoriev I.V."/>
            <person name="Hibbett D."/>
            <person name="Nagy L.G."/>
            <person name="Martin F.M."/>
        </authorList>
    </citation>
    <scope>NUCLEOTIDE SEQUENCE</scope>
    <source>
        <strain evidence="8">Prilba</strain>
    </source>
</reference>
<organism evidence="8 9">
    <name type="scientific">Russula ochroleuca</name>
    <dbReference type="NCBI Taxonomy" id="152965"/>
    <lineage>
        <taxon>Eukaryota</taxon>
        <taxon>Fungi</taxon>
        <taxon>Dikarya</taxon>
        <taxon>Basidiomycota</taxon>
        <taxon>Agaricomycotina</taxon>
        <taxon>Agaricomycetes</taxon>
        <taxon>Russulales</taxon>
        <taxon>Russulaceae</taxon>
        <taxon>Russula</taxon>
    </lineage>
</organism>
<dbReference type="Pfam" id="PF10392">
    <property type="entry name" value="COG5_N"/>
    <property type="match status" value="1"/>
</dbReference>
<feature type="region of interest" description="Disordered" evidence="5">
    <location>
        <begin position="233"/>
        <end position="269"/>
    </location>
</feature>
<keyword evidence="4" id="KW-0472">Membrane</keyword>
<dbReference type="PANTHER" id="PTHR13228:SF3">
    <property type="entry name" value="CONSERVED OLIGOMERIC GOLGI COMPLEX SUBUNIT 5"/>
    <property type="match status" value="1"/>
</dbReference>
<reference evidence="8" key="1">
    <citation type="submission" date="2019-10" db="EMBL/GenBank/DDBJ databases">
        <authorList>
            <consortium name="DOE Joint Genome Institute"/>
            <person name="Kuo A."/>
            <person name="Miyauchi S."/>
            <person name="Kiss E."/>
            <person name="Drula E."/>
            <person name="Kohler A."/>
            <person name="Sanchez-Garcia M."/>
            <person name="Andreopoulos B."/>
            <person name="Barry K.W."/>
            <person name="Bonito G."/>
            <person name="Buee M."/>
            <person name="Carver A."/>
            <person name="Chen C."/>
            <person name="Cichocki N."/>
            <person name="Clum A."/>
            <person name="Culley D."/>
            <person name="Crous P.W."/>
            <person name="Fauchery L."/>
            <person name="Girlanda M."/>
            <person name="Hayes R."/>
            <person name="Keri Z."/>
            <person name="LaButti K."/>
            <person name="Lipzen A."/>
            <person name="Lombard V."/>
            <person name="Magnuson J."/>
            <person name="Maillard F."/>
            <person name="Morin E."/>
            <person name="Murat C."/>
            <person name="Nolan M."/>
            <person name="Ohm R."/>
            <person name="Pangilinan J."/>
            <person name="Pereira M."/>
            <person name="Perotto S."/>
            <person name="Peter M."/>
            <person name="Riley R."/>
            <person name="Sitrit Y."/>
            <person name="Stielow B."/>
            <person name="Szollosi G."/>
            <person name="Zifcakova L."/>
            <person name="Stursova M."/>
            <person name="Spatafora J.W."/>
            <person name="Tedersoo L."/>
            <person name="Vaario L.-M."/>
            <person name="Yamada A."/>
            <person name="Yan M."/>
            <person name="Wang P."/>
            <person name="Xu J."/>
            <person name="Bruns T."/>
            <person name="Baldrian P."/>
            <person name="Vilgalys R."/>
            <person name="Henrissat B."/>
            <person name="Grigoriev I.V."/>
            <person name="Hibbett D."/>
            <person name="Nagy L.G."/>
            <person name="Martin F.M."/>
        </authorList>
    </citation>
    <scope>NUCLEOTIDE SEQUENCE</scope>
    <source>
        <strain evidence="8">Prilba</strain>
    </source>
</reference>
<evidence type="ECO:0000256" key="4">
    <source>
        <dbReference type="ARBA" id="ARBA00023136"/>
    </source>
</evidence>
<keyword evidence="9" id="KW-1185">Reference proteome</keyword>
<evidence type="ECO:0000259" key="6">
    <source>
        <dbReference type="Pfam" id="PF10392"/>
    </source>
</evidence>
<proteinExistence type="predicted"/>
<evidence type="ECO:0000256" key="3">
    <source>
        <dbReference type="ARBA" id="ARBA00023034"/>
    </source>
</evidence>
<sequence>MHVTSATSQPTTLIAYIRESSRNSTDVVLVAETKGSFLGSAARIRLVEFLTAKCNSSCQAINVSTSSGLHDRRVRSPHYTIFESPDFDANEYANAVLAGESYPPQPGSSRPAKPTGLEPAKEDISVAIAKLNYGVDDVSKQIKNVVTAHHEDLLEQAAGVGEFSGSLQTVREGLDALDASLEKLRQKFRYPYQTMQANVKRLQRLQQASDVLRRTSRFTTLVKRLQAQMAEVGDSVGGTTSRSKAPESKVNSGIPDGRRSSTPGLDYEGEKERSLAQAALTIAELGDLLETSSDAPELILDGMPPADARLSPSGHIPLRSINAVAVHVPSIESARSKVTTEMESMVLEGLAQVNQPLLATSLQTAHNLRLLPDLVQNLVSDLSTAVEARIKSAFDVSQISKELNPKDPTSSSMGLAYKSRIRQEPTNVTAPQWGHALWARLTSLIEDMAGACVKVYTLEKVLKLKKDPISQIVFLDEAMKVLESKPSTTFWAALARALEKQTRDGAKNSTFLQQTLSSGYPRLLRLFHDFFSKIAAHTDTVYTHERQSPETVLILRALSTFEALYLSRTSNKMNESVGQAFQGGVHAPPSSSEGTNVSRLIANELDAAKFDPLLVRSVARSAKASLDMLLGRVDSIVVRDRTATLLSGQSASPHQVQNLSLATFLYHCGTRIQALEGEHFSDVYAILHPSVVNMMGIYRHIVDPLLAAIKSDSGAIIAKLHRDPIRSTDPLADMGGSSPYIKEITEKLAFVKSEILARLSIEEVTREWFVFLRVREHPRKDFFCLCRSLDIVRYVLRAFVIHASIVKPLDETTKLQLTRDMTELEFSLGAFMSEGKGKRSGGLDGAGSEYRALRALRPLLFLETPRLAEPSATAGLPLLVVLHHIIVRAPIPLPHTLHGWQAPEYVRWVEEHSEEEALTLIDGGLTHWEKTCESEEIRDSAAEYVALARSVLANARA</sequence>
<evidence type="ECO:0000313" key="9">
    <source>
        <dbReference type="Proteomes" id="UP000759537"/>
    </source>
</evidence>
<dbReference type="InterPro" id="IPR019465">
    <property type="entry name" value="Cog5"/>
</dbReference>
<comment type="subcellular location">
    <subcellularLocation>
        <location evidence="1">Golgi apparatus membrane</location>
        <topology evidence="1">Peripheral membrane protein</topology>
    </subcellularLocation>
</comment>
<dbReference type="Pfam" id="PF20649">
    <property type="entry name" value="COG5_C"/>
    <property type="match status" value="1"/>
</dbReference>
<dbReference type="GO" id="GO:0000139">
    <property type="term" value="C:Golgi membrane"/>
    <property type="evidence" value="ECO:0007669"/>
    <property type="project" value="UniProtKB-SubCell"/>
</dbReference>
<dbReference type="Proteomes" id="UP000759537">
    <property type="component" value="Unassembled WGS sequence"/>
</dbReference>
<evidence type="ECO:0000256" key="5">
    <source>
        <dbReference type="SAM" id="MobiDB-lite"/>
    </source>
</evidence>